<evidence type="ECO:0000256" key="6">
    <source>
        <dbReference type="SAM" id="Phobius"/>
    </source>
</evidence>
<dbReference type="GO" id="GO:0022857">
    <property type="term" value="F:transmembrane transporter activity"/>
    <property type="evidence" value="ECO:0007669"/>
    <property type="project" value="InterPro"/>
</dbReference>
<gene>
    <name evidence="8" type="primary">CSON010330</name>
</gene>
<evidence type="ECO:0000256" key="4">
    <source>
        <dbReference type="ARBA" id="ARBA00023136"/>
    </source>
</evidence>
<reference evidence="9" key="2">
    <citation type="submission" date="2018-07" db="EMBL/GenBank/DDBJ databases">
        <authorList>
            <person name="Quirk P.G."/>
            <person name="Krulwich T.A."/>
        </authorList>
    </citation>
    <scope>NUCLEOTIDE SEQUENCE</scope>
</reference>
<evidence type="ECO:0000256" key="3">
    <source>
        <dbReference type="ARBA" id="ARBA00022989"/>
    </source>
</evidence>
<feature type="transmembrane region" description="Helical" evidence="6">
    <location>
        <begin position="394"/>
        <end position="413"/>
    </location>
</feature>
<feature type="transmembrane region" description="Helical" evidence="6">
    <location>
        <begin position="485"/>
        <end position="502"/>
    </location>
</feature>
<dbReference type="EMBL" id="UFQT01000417">
    <property type="protein sequence ID" value="SSX24126.1"/>
    <property type="molecule type" value="Genomic_DNA"/>
</dbReference>
<keyword evidence="4 6" id="KW-0472">Membrane</keyword>
<feature type="transmembrane region" description="Helical" evidence="6">
    <location>
        <begin position="222"/>
        <end position="245"/>
    </location>
</feature>
<feature type="transmembrane region" description="Helical" evidence="6">
    <location>
        <begin position="133"/>
        <end position="153"/>
    </location>
</feature>
<protein>
    <submittedName>
        <fullName evidence="8">CSON010330 protein</fullName>
    </submittedName>
</protein>
<dbReference type="AlphaFoldDB" id="A0A336KHB3"/>
<feature type="transmembrane region" description="Helical" evidence="6">
    <location>
        <begin position="454"/>
        <end position="473"/>
    </location>
</feature>
<feature type="region of interest" description="Disordered" evidence="5">
    <location>
        <begin position="538"/>
        <end position="565"/>
    </location>
</feature>
<dbReference type="PROSITE" id="PS00216">
    <property type="entry name" value="SUGAR_TRANSPORT_1"/>
    <property type="match status" value="1"/>
</dbReference>
<evidence type="ECO:0000256" key="2">
    <source>
        <dbReference type="ARBA" id="ARBA00022692"/>
    </source>
</evidence>
<dbReference type="InterPro" id="IPR036259">
    <property type="entry name" value="MFS_trans_sf"/>
</dbReference>
<dbReference type="OMA" id="SGWRYLM"/>
<feature type="transmembrane region" description="Helical" evidence="6">
    <location>
        <begin position="165"/>
        <end position="184"/>
    </location>
</feature>
<dbReference type="InterPro" id="IPR020846">
    <property type="entry name" value="MFS_dom"/>
</dbReference>
<dbReference type="SUPFAM" id="SSF103473">
    <property type="entry name" value="MFS general substrate transporter"/>
    <property type="match status" value="1"/>
</dbReference>
<feature type="domain" description="Major facilitator superfamily (MFS) profile" evidence="7">
    <location>
        <begin position="77"/>
        <end position="507"/>
    </location>
</feature>
<evidence type="ECO:0000313" key="9">
    <source>
        <dbReference type="EMBL" id="SSX24126.1"/>
    </source>
</evidence>
<dbReference type="VEuPathDB" id="VectorBase:CSON010330"/>
<dbReference type="GO" id="GO:0016020">
    <property type="term" value="C:membrane"/>
    <property type="evidence" value="ECO:0007669"/>
    <property type="project" value="UniProtKB-SubCell"/>
</dbReference>
<organism evidence="8">
    <name type="scientific">Culicoides sonorensis</name>
    <name type="common">Biting midge</name>
    <dbReference type="NCBI Taxonomy" id="179676"/>
    <lineage>
        <taxon>Eukaryota</taxon>
        <taxon>Metazoa</taxon>
        <taxon>Ecdysozoa</taxon>
        <taxon>Arthropoda</taxon>
        <taxon>Hexapoda</taxon>
        <taxon>Insecta</taxon>
        <taxon>Pterygota</taxon>
        <taxon>Neoptera</taxon>
        <taxon>Endopterygota</taxon>
        <taxon>Diptera</taxon>
        <taxon>Nematocera</taxon>
        <taxon>Chironomoidea</taxon>
        <taxon>Ceratopogonidae</taxon>
        <taxon>Ceratopogoninae</taxon>
        <taxon>Culicoides</taxon>
        <taxon>Monoculicoides</taxon>
    </lineage>
</organism>
<keyword evidence="3 6" id="KW-1133">Transmembrane helix</keyword>
<dbReference type="Gene3D" id="1.20.1250.20">
    <property type="entry name" value="MFS general substrate transporter like domains"/>
    <property type="match status" value="1"/>
</dbReference>
<feature type="transmembrane region" description="Helical" evidence="6">
    <location>
        <begin position="190"/>
        <end position="210"/>
    </location>
</feature>
<feature type="transmembrane region" description="Helical" evidence="6">
    <location>
        <begin position="419"/>
        <end position="442"/>
    </location>
</feature>
<proteinExistence type="predicted"/>
<dbReference type="InterPro" id="IPR005828">
    <property type="entry name" value="MFS_sugar_transport-like"/>
</dbReference>
<dbReference type="PANTHER" id="PTHR24064">
    <property type="entry name" value="SOLUTE CARRIER FAMILY 22 MEMBER"/>
    <property type="match status" value="1"/>
</dbReference>
<reference evidence="8" key="1">
    <citation type="submission" date="2018-04" db="EMBL/GenBank/DDBJ databases">
        <authorList>
            <person name="Go L.Y."/>
            <person name="Mitchell J.A."/>
        </authorList>
    </citation>
    <scope>NUCLEOTIDE SEQUENCE</scope>
    <source>
        <tissue evidence="8">Whole organism</tissue>
    </source>
</reference>
<name>A0A336KHB3_CULSO</name>
<dbReference type="EMBL" id="UFQS01000417">
    <property type="protein sequence ID" value="SSX03761.1"/>
    <property type="molecule type" value="Genomic_DNA"/>
</dbReference>
<dbReference type="Pfam" id="PF00083">
    <property type="entry name" value="Sugar_tr"/>
    <property type="match status" value="1"/>
</dbReference>
<feature type="transmembrane region" description="Helical" evidence="6">
    <location>
        <begin position="366"/>
        <end position="387"/>
    </location>
</feature>
<evidence type="ECO:0000256" key="5">
    <source>
        <dbReference type="SAM" id="MobiDB-lite"/>
    </source>
</evidence>
<feature type="compositionally biased region" description="Basic and acidic residues" evidence="5">
    <location>
        <begin position="553"/>
        <end position="565"/>
    </location>
</feature>
<evidence type="ECO:0000313" key="8">
    <source>
        <dbReference type="EMBL" id="SSX03761.1"/>
    </source>
</evidence>
<dbReference type="PROSITE" id="PS50850">
    <property type="entry name" value="MFS"/>
    <property type="match status" value="1"/>
</dbReference>
<sequence length="565" mass="63382">MGYDAVIPYLGEFGRYQKRIYFLLCLPAILCAFHKLAGPFLLATPEHRCQLPFEKSNATYNLEPHIKELSYPMDPLKNAYATCTYLNASFDDEYFNGNTPVTEVKSCDKWVYDKSVYLSSTVTEWDMVCSNNWLRATADAIFMVGVMLGSIIFGDLADRFGRLPIFFASLVIQVVFGIAVAISPEYITYSISRLIVGATTSGVFLVAYVIGMEMVGPSYRTFAGICCMMFFSVGYMMTAGFAYFFRDWRTLQIALTLPGLAFMCYWWFIPESVRWLLSQNRKEEAIEIIQKAAKENNVTVPQEVLDNLIEPQEKVPEDENKPSLLDLFRYPNLRKKSLLIFFNWFVNSGTYYGLSWNTGSLGGHYLLSFVISGFVEIPAYTFIIFTLDRWGRRNILSGCMIAAGTVLLLTGFIPDSQPWLLISLAMLGKLAITSSYGCIYVFSAEQFPTVVRNVGLGAASTAARIGGIMAPYFNLLSDVWKPLPLIIFGGLAFAGGILSLSLPETLNKRLPETIADGEQFGKKGKDEDSNAEELKVLHVQKEPEAHSNGLLHATDEDKRDNTERY</sequence>
<evidence type="ECO:0000256" key="1">
    <source>
        <dbReference type="ARBA" id="ARBA00004141"/>
    </source>
</evidence>
<feature type="transmembrane region" description="Helical" evidence="6">
    <location>
        <begin position="251"/>
        <end position="269"/>
    </location>
</feature>
<comment type="subcellular location">
    <subcellularLocation>
        <location evidence="1">Membrane</location>
        <topology evidence="1">Multi-pass membrane protein</topology>
    </subcellularLocation>
</comment>
<evidence type="ECO:0000259" key="7">
    <source>
        <dbReference type="PROSITE" id="PS50850"/>
    </source>
</evidence>
<accession>A0A336KHB3</accession>
<dbReference type="InterPro" id="IPR005829">
    <property type="entry name" value="Sugar_transporter_CS"/>
</dbReference>
<feature type="transmembrane region" description="Helical" evidence="6">
    <location>
        <begin position="20"/>
        <end position="42"/>
    </location>
</feature>
<keyword evidence="2 6" id="KW-0812">Transmembrane</keyword>
<feature type="transmembrane region" description="Helical" evidence="6">
    <location>
        <begin position="337"/>
        <end position="354"/>
    </location>
</feature>
<dbReference type="CDD" id="cd17317">
    <property type="entry name" value="MFS_SLC22"/>
    <property type="match status" value="1"/>
</dbReference>